<feature type="transmembrane region" description="Helical" evidence="1">
    <location>
        <begin position="203"/>
        <end position="228"/>
    </location>
</feature>
<dbReference type="AlphaFoldDB" id="A0A9D1SHQ0"/>
<comment type="caution">
    <text evidence="3">The sequence shown here is derived from an EMBL/GenBank/DDBJ whole genome shotgun (WGS) entry which is preliminary data.</text>
</comment>
<organism evidence="3 4">
    <name type="scientific">Candidatus Stercoripulliclostridium merdigallinarum</name>
    <dbReference type="NCBI Taxonomy" id="2840951"/>
    <lineage>
        <taxon>Bacteria</taxon>
        <taxon>Bacillati</taxon>
        <taxon>Bacillota</taxon>
        <taxon>Clostridia</taxon>
        <taxon>Eubacteriales</taxon>
        <taxon>Candidatus Stercoripulliclostridium</taxon>
    </lineage>
</organism>
<dbReference type="SUPFAM" id="SSF53187">
    <property type="entry name" value="Zn-dependent exopeptidases"/>
    <property type="match status" value="1"/>
</dbReference>
<sequence>MSKYDALIEKKAEGAQFMVDEITHICRDLPKRGPGSEGEKAASEYMAGVLKDKCGCETTYIESFKENPGSFLGWLYFTLTFSLAGYLLFWFVPVAGAVLVALGFAIMIAQFIFYKKVVDKFFPEMTGTNVTAIKKCKGEVKARIFYNGHQDAAWNWPVNEKFGGLVYEMHILLTVIGGLFNLAICIAAAIIVDGGVGVATPEIYGALFWAGVAGAIFVPITIGLYFMWDENTIVDGANDNLTGCYMGIAILKAMKDAGFEPENVEVGVILSGSEEAGLRGSMAWSKAHKDDFKDVPTWIISYDTIHEKKFLGVNYRDLNGTVKTDKEVGDAFMAAAKELDIACNKTWVPPLGGATDCAAFTKAGFKATSITALNHVLEDYYHTRKDTYTNLDAECLADCYAISVKVLDNLEKRYGENAAEK</sequence>
<feature type="domain" description="Peptidase M28" evidence="2">
    <location>
        <begin position="228"/>
        <end position="404"/>
    </location>
</feature>
<feature type="transmembrane region" description="Helical" evidence="1">
    <location>
        <begin position="71"/>
        <end position="89"/>
    </location>
</feature>
<dbReference type="Pfam" id="PF04389">
    <property type="entry name" value="Peptidase_M28"/>
    <property type="match status" value="1"/>
</dbReference>
<reference evidence="3" key="1">
    <citation type="submission" date="2020-10" db="EMBL/GenBank/DDBJ databases">
        <authorList>
            <person name="Gilroy R."/>
        </authorList>
    </citation>
    <scope>NUCLEOTIDE SEQUENCE</scope>
    <source>
        <strain evidence="3">18911</strain>
    </source>
</reference>
<gene>
    <name evidence="3" type="ORF">IAB05_03340</name>
</gene>
<accession>A0A9D1SHQ0</accession>
<feature type="transmembrane region" description="Helical" evidence="1">
    <location>
        <begin position="171"/>
        <end position="191"/>
    </location>
</feature>
<dbReference type="Gene3D" id="3.40.630.10">
    <property type="entry name" value="Zn peptidases"/>
    <property type="match status" value="1"/>
</dbReference>
<dbReference type="Proteomes" id="UP000824094">
    <property type="component" value="Unassembled WGS sequence"/>
</dbReference>
<dbReference type="InterPro" id="IPR007484">
    <property type="entry name" value="Peptidase_M28"/>
</dbReference>
<dbReference type="EMBL" id="DVNF01000098">
    <property type="protein sequence ID" value="HIU60410.1"/>
    <property type="molecule type" value="Genomic_DNA"/>
</dbReference>
<evidence type="ECO:0000259" key="2">
    <source>
        <dbReference type="Pfam" id="PF04389"/>
    </source>
</evidence>
<name>A0A9D1SHQ0_9FIRM</name>
<keyword evidence="1" id="KW-0812">Transmembrane</keyword>
<reference evidence="3" key="2">
    <citation type="journal article" date="2021" name="PeerJ">
        <title>Extensive microbial diversity within the chicken gut microbiome revealed by metagenomics and culture.</title>
        <authorList>
            <person name="Gilroy R."/>
            <person name="Ravi A."/>
            <person name="Getino M."/>
            <person name="Pursley I."/>
            <person name="Horton D.L."/>
            <person name="Alikhan N.F."/>
            <person name="Baker D."/>
            <person name="Gharbi K."/>
            <person name="Hall N."/>
            <person name="Watson M."/>
            <person name="Adriaenssens E.M."/>
            <person name="Foster-Nyarko E."/>
            <person name="Jarju S."/>
            <person name="Secka A."/>
            <person name="Antonio M."/>
            <person name="Oren A."/>
            <person name="Chaudhuri R.R."/>
            <person name="La Ragione R."/>
            <person name="Hildebrand F."/>
            <person name="Pallen M.J."/>
        </authorList>
    </citation>
    <scope>NUCLEOTIDE SEQUENCE</scope>
    <source>
        <strain evidence="3">18911</strain>
    </source>
</reference>
<keyword evidence="1" id="KW-0472">Membrane</keyword>
<feature type="transmembrane region" description="Helical" evidence="1">
    <location>
        <begin position="95"/>
        <end position="114"/>
    </location>
</feature>
<proteinExistence type="predicted"/>
<evidence type="ECO:0000313" key="3">
    <source>
        <dbReference type="EMBL" id="HIU60410.1"/>
    </source>
</evidence>
<keyword evidence="1" id="KW-1133">Transmembrane helix</keyword>
<evidence type="ECO:0000256" key="1">
    <source>
        <dbReference type="SAM" id="Phobius"/>
    </source>
</evidence>
<protein>
    <submittedName>
        <fullName evidence="3">M20/M25/M40 family metallo-hydrolase</fullName>
    </submittedName>
</protein>
<evidence type="ECO:0000313" key="4">
    <source>
        <dbReference type="Proteomes" id="UP000824094"/>
    </source>
</evidence>